<dbReference type="Proteomes" id="UP000041254">
    <property type="component" value="Unassembled WGS sequence"/>
</dbReference>
<keyword evidence="1" id="KW-0812">Transmembrane</keyword>
<name>A0A0G4EWS6_VITBC</name>
<dbReference type="PANTHER" id="PTHR45288">
    <property type="entry name" value="THIOREDOXIN FAMILY PROTEIN"/>
    <property type="match status" value="1"/>
</dbReference>
<sequence length="322" mass="36672">MHAKSALQNPMKYVQTLFVMAGAYWGLLFQWIIDTLPIAIVQWIDLATLLPSWALRLVAGEFAAAGVHNCQRPTKTIILYEFEWCPYCKKVREALSTLDLDYVCYPCPRTTFKARNVTEGSRYCPVAQTAGGKAQFPLLIDDNTGTKMYESAAIVQYLWDTYGKDAQKPLTYKIASSPYYEMPSLMISGIFRPLWYMGMLKAPSTLPEKHLELWGMEPSPFVKRVREVLSSLELPYLMHTTPVGSSKREIFKKLYGDKLPQLRKSAGLIKVPFLYDPNTGKEMFESLEIVKYLMETYKSGPAPTETLFDYVNFLKAGDKKAE</sequence>
<dbReference type="InterPro" id="IPR011767">
    <property type="entry name" value="GLR_AS"/>
</dbReference>
<keyword evidence="4" id="KW-1185">Reference proteome</keyword>
<feature type="transmembrane region" description="Helical" evidence="1">
    <location>
        <begin position="12"/>
        <end position="33"/>
    </location>
</feature>
<dbReference type="PROSITE" id="PS50404">
    <property type="entry name" value="GST_NTER"/>
    <property type="match status" value="2"/>
</dbReference>
<dbReference type="PhylomeDB" id="A0A0G4EWS6"/>
<dbReference type="OMA" id="MVIHQIK"/>
<dbReference type="AlphaFoldDB" id="A0A0G4EWS6"/>
<dbReference type="PANTHER" id="PTHR45288:SF1">
    <property type="entry name" value="THIOREDOXIN FAMILY PROTEIN"/>
    <property type="match status" value="1"/>
</dbReference>
<evidence type="ECO:0000256" key="1">
    <source>
        <dbReference type="SAM" id="Phobius"/>
    </source>
</evidence>
<evidence type="ECO:0000313" key="3">
    <source>
        <dbReference type="EMBL" id="CEM02524.1"/>
    </source>
</evidence>
<keyword evidence="1" id="KW-1133">Transmembrane helix</keyword>
<dbReference type="Gene3D" id="3.40.30.10">
    <property type="entry name" value="Glutaredoxin"/>
    <property type="match status" value="2"/>
</dbReference>
<dbReference type="VEuPathDB" id="CryptoDB:Vbra_13673"/>
<feature type="domain" description="GST N-terminal" evidence="2">
    <location>
        <begin position="209"/>
        <end position="301"/>
    </location>
</feature>
<evidence type="ECO:0000259" key="2">
    <source>
        <dbReference type="PROSITE" id="PS50404"/>
    </source>
</evidence>
<dbReference type="InterPro" id="IPR004045">
    <property type="entry name" value="Glutathione_S-Trfase_N"/>
</dbReference>
<dbReference type="InParanoid" id="A0A0G4EWS6"/>
<dbReference type="Pfam" id="PF13417">
    <property type="entry name" value="GST_N_3"/>
    <property type="match status" value="2"/>
</dbReference>
<dbReference type="OrthoDB" id="422574at2759"/>
<accession>A0A0G4EWS6</accession>
<protein>
    <recommendedName>
        <fullName evidence="2">GST N-terminal domain-containing protein</fullName>
    </recommendedName>
</protein>
<evidence type="ECO:0000313" key="4">
    <source>
        <dbReference type="Proteomes" id="UP000041254"/>
    </source>
</evidence>
<proteinExistence type="predicted"/>
<dbReference type="PROSITE" id="PS00194">
    <property type="entry name" value="THIOREDOXIN_1"/>
    <property type="match status" value="1"/>
</dbReference>
<dbReference type="SUPFAM" id="SSF52833">
    <property type="entry name" value="Thioredoxin-like"/>
    <property type="match status" value="2"/>
</dbReference>
<gene>
    <name evidence="3" type="ORF">Vbra_13673</name>
</gene>
<reference evidence="3 4" key="1">
    <citation type="submission" date="2014-11" db="EMBL/GenBank/DDBJ databases">
        <authorList>
            <person name="Zhu J."/>
            <person name="Qi W."/>
            <person name="Song R."/>
        </authorList>
    </citation>
    <scope>NUCLEOTIDE SEQUENCE [LARGE SCALE GENOMIC DNA]</scope>
</reference>
<dbReference type="PROSITE" id="PS00195">
    <property type="entry name" value="GLUTAREDOXIN_1"/>
    <property type="match status" value="1"/>
</dbReference>
<feature type="domain" description="GST N-terminal" evidence="2">
    <location>
        <begin position="75"/>
        <end position="166"/>
    </location>
</feature>
<dbReference type="InterPro" id="IPR017937">
    <property type="entry name" value="Thioredoxin_CS"/>
</dbReference>
<organism evidence="3 4">
    <name type="scientific">Vitrella brassicaformis (strain CCMP3155)</name>
    <dbReference type="NCBI Taxonomy" id="1169540"/>
    <lineage>
        <taxon>Eukaryota</taxon>
        <taxon>Sar</taxon>
        <taxon>Alveolata</taxon>
        <taxon>Colpodellida</taxon>
        <taxon>Vitrellaceae</taxon>
        <taxon>Vitrella</taxon>
    </lineage>
</organism>
<keyword evidence="1" id="KW-0472">Membrane</keyword>
<dbReference type="InterPro" id="IPR036249">
    <property type="entry name" value="Thioredoxin-like_sf"/>
</dbReference>
<dbReference type="EMBL" id="CDMY01000328">
    <property type="protein sequence ID" value="CEM02524.1"/>
    <property type="molecule type" value="Genomic_DNA"/>
</dbReference>